<dbReference type="InterPro" id="IPR006260">
    <property type="entry name" value="TonB/TolA_C"/>
</dbReference>
<protein>
    <submittedName>
        <fullName evidence="7">TonB family protein</fullName>
    </submittedName>
</protein>
<evidence type="ECO:0000256" key="1">
    <source>
        <dbReference type="ARBA" id="ARBA00004167"/>
    </source>
</evidence>
<evidence type="ECO:0000256" key="3">
    <source>
        <dbReference type="ARBA" id="ARBA00022989"/>
    </source>
</evidence>
<dbReference type="Proteomes" id="UP001429984">
    <property type="component" value="Unassembled WGS sequence"/>
</dbReference>
<organism evidence="7 8">
    <name type="scientific">Lysobacter niastensis</name>
    <dbReference type="NCBI Taxonomy" id="380629"/>
    <lineage>
        <taxon>Bacteria</taxon>
        <taxon>Pseudomonadati</taxon>
        <taxon>Pseudomonadota</taxon>
        <taxon>Gammaproteobacteria</taxon>
        <taxon>Lysobacterales</taxon>
        <taxon>Lysobacteraceae</taxon>
        <taxon>Lysobacter</taxon>
    </lineage>
</organism>
<gene>
    <name evidence="7" type="ORF">IU514_17965</name>
</gene>
<dbReference type="PROSITE" id="PS52015">
    <property type="entry name" value="TONB_CTD"/>
    <property type="match status" value="1"/>
</dbReference>
<keyword evidence="4" id="KW-0472">Membrane</keyword>
<evidence type="ECO:0000259" key="6">
    <source>
        <dbReference type="PROSITE" id="PS52015"/>
    </source>
</evidence>
<name>A0ABS0BAA4_9GAMM</name>
<dbReference type="NCBIfam" id="TIGR01352">
    <property type="entry name" value="tonB_Cterm"/>
    <property type="match status" value="1"/>
</dbReference>
<dbReference type="Pfam" id="PF03544">
    <property type="entry name" value="TonB_C"/>
    <property type="match status" value="1"/>
</dbReference>
<dbReference type="Gene3D" id="3.30.1150.10">
    <property type="match status" value="1"/>
</dbReference>
<dbReference type="SUPFAM" id="SSF74653">
    <property type="entry name" value="TolA/TonB C-terminal domain"/>
    <property type="match status" value="1"/>
</dbReference>
<evidence type="ECO:0000313" key="7">
    <source>
        <dbReference type="EMBL" id="MBF6025918.1"/>
    </source>
</evidence>
<proteinExistence type="predicted"/>
<accession>A0ABS0BAA4</accession>
<feature type="domain" description="TonB C-terminal" evidence="6">
    <location>
        <begin position="80"/>
        <end position="169"/>
    </location>
</feature>
<keyword evidence="2" id="KW-0812">Transmembrane</keyword>
<keyword evidence="8" id="KW-1185">Reference proteome</keyword>
<evidence type="ECO:0000256" key="2">
    <source>
        <dbReference type="ARBA" id="ARBA00022692"/>
    </source>
</evidence>
<dbReference type="InterPro" id="IPR037682">
    <property type="entry name" value="TonB_C"/>
</dbReference>
<comment type="caution">
    <text evidence="7">The sequence shown here is derived from an EMBL/GenBank/DDBJ whole genome shotgun (WGS) entry which is preliminary data.</text>
</comment>
<keyword evidence="3" id="KW-1133">Transmembrane helix</keyword>
<comment type="subcellular location">
    <subcellularLocation>
        <location evidence="1">Membrane</location>
        <topology evidence="1">Single-pass membrane protein</topology>
    </subcellularLocation>
</comment>
<dbReference type="EMBL" id="JADLZT010000012">
    <property type="protein sequence ID" value="MBF6025918.1"/>
    <property type="molecule type" value="Genomic_DNA"/>
</dbReference>
<dbReference type="RefSeq" id="WP_194932517.1">
    <property type="nucleotide sequence ID" value="NZ_JADLZT010000012.1"/>
</dbReference>
<dbReference type="PROSITE" id="PS51257">
    <property type="entry name" value="PROKAR_LIPOPROTEIN"/>
    <property type="match status" value="1"/>
</dbReference>
<evidence type="ECO:0000256" key="5">
    <source>
        <dbReference type="SAM" id="MobiDB-lite"/>
    </source>
</evidence>
<evidence type="ECO:0000256" key="4">
    <source>
        <dbReference type="ARBA" id="ARBA00023136"/>
    </source>
</evidence>
<feature type="region of interest" description="Disordered" evidence="5">
    <location>
        <begin position="75"/>
        <end position="102"/>
    </location>
</feature>
<evidence type="ECO:0000313" key="8">
    <source>
        <dbReference type="Proteomes" id="UP001429984"/>
    </source>
</evidence>
<reference evidence="7 8" key="1">
    <citation type="submission" date="2020-11" db="EMBL/GenBank/DDBJ databases">
        <title>Draft Genome Sequence and Secondary Metabolite Biosynthetic Potential of the Lysobacter niastensis Type strain DSM 18481.</title>
        <authorList>
            <person name="Turrini P."/>
            <person name="Artuso I."/>
            <person name="Tescari M."/>
            <person name="Lugli G.A."/>
            <person name="Frangipani E."/>
            <person name="Ventura M."/>
            <person name="Visca P."/>
        </authorList>
    </citation>
    <scope>NUCLEOTIDE SEQUENCE [LARGE SCALE GENOMIC DNA]</scope>
    <source>
        <strain evidence="7 8">DSM 18481</strain>
    </source>
</reference>
<sequence length="169" mass="18314">MTLRPLVMLLAIAGTACSVSPSQRESVDKARIVNASQAHPITHVARYDRDTGACAAGAVQLLSRDEVESLVAGWKEPDQGCDGPRKRRLPEHGAYPGSARRDQAPGSAHVLVRLEADGRVESVRAVCATDASFAEAAVETISRIEFSPMSCQGMPTRIAFFLPMEYEYR</sequence>